<dbReference type="AlphaFoldDB" id="A0A0B6ZLP2"/>
<evidence type="ECO:0000313" key="2">
    <source>
        <dbReference type="EMBL" id="CEK68655.1"/>
    </source>
</evidence>
<evidence type="ECO:0000256" key="1">
    <source>
        <dbReference type="SAM" id="MobiDB-lite"/>
    </source>
</evidence>
<dbReference type="EMBL" id="HACG01021790">
    <property type="protein sequence ID" value="CEK68655.1"/>
    <property type="molecule type" value="Transcribed_RNA"/>
</dbReference>
<sequence length="65" mass="7274">MGSPHQRHPKESHSKTYGKLAGTRWGEDANNTRQMCTVYVRPTLKYCTGANTTAAQTNLHTLDKI</sequence>
<accession>A0A0B6ZLP2</accession>
<name>A0A0B6ZLP2_9EUPU</name>
<protein>
    <submittedName>
        <fullName evidence="2">Uncharacterized protein</fullName>
    </submittedName>
</protein>
<feature type="region of interest" description="Disordered" evidence="1">
    <location>
        <begin position="1"/>
        <end position="24"/>
    </location>
</feature>
<gene>
    <name evidence="2" type="primary">ORF67156</name>
</gene>
<organism evidence="2">
    <name type="scientific">Arion vulgaris</name>
    <dbReference type="NCBI Taxonomy" id="1028688"/>
    <lineage>
        <taxon>Eukaryota</taxon>
        <taxon>Metazoa</taxon>
        <taxon>Spiralia</taxon>
        <taxon>Lophotrochozoa</taxon>
        <taxon>Mollusca</taxon>
        <taxon>Gastropoda</taxon>
        <taxon>Heterobranchia</taxon>
        <taxon>Euthyneura</taxon>
        <taxon>Panpulmonata</taxon>
        <taxon>Eupulmonata</taxon>
        <taxon>Stylommatophora</taxon>
        <taxon>Helicina</taxon>
        <taxon>Arionoidea</taxon>
        <taxon>Arionidae</taxon>
        <taxon>Arion</taxon>
    </lineage>
</organism>
<proteinExistence type="predicted"/>
<reference evidence="2" key="1">
    <citation type="submission" date="2014-12" db="EMBL/GenBank/DDBJ databases">
        <title>Insight into the proteome of Arion vulgaris.</title>
        <authorList>
            <person name="Aradska J."/>
            <person name="Bulat T."/>
            <person name="Smidak R."/>
            <person name="Sarate P."/>
            <person name="Gangsoo J."/>
            <person name="Sialana F."/>
            <person name="Bilban M."/>
            <person name="Lubec G."/>
        </authorList>
    </citation>
    <scope>NUCLEOTIDE SEQUENCE</scope>
    <source>
        <tissue evidence="2">Skin</tissue>
    </source>
</reference>